<dbReference type="Proteomes" id="UP000276133">
    <property type="component" value="Unassembled WGS sequence"/>
</dbReference>
<dbReference type="AlphaFoldDB" id="A0A3M7QCC9"/>
<evidence type="ECO:0000313" key="2">
    <source>
        <dbReference type="Proteomes" id="UP000276133"/>
    </source>
</evidence>
<sequence>MNAEKFVEYYRSQKDQVLFNFKIFFEQTLAKQTPPKEKIILNVSDDFNKITGQTKEAILTNLYLNKSFRAHDQYRTNTVVNLANIFQNGTAKAKIQDYEAQLIYLLHSSKMNGTLLSFNLMFSNFNTIQVVDFQMYDLNYLFIQIKQNLVVLEALGTVVKDFTGKNVKKLDFDEIKIEFFKSQFRGLNGFAGIKKIYVSSNRIEELARLTSDKLFDKKDQLILLLLLIVYLIFQEK</sequence>
<dbReference type="EMBL" id="REGN01006673">
    <property type="protein sequence ID" value="RNA08651.1"/>
    <property type="molecule type" value="Genomic_DNA"/>
</dbReference>
<evidence type="ECO:0000313" key="1">
    <source>
        <dbReference type="EMBL" id="RNA08651.1"/>
    </source>
</evidence>
<accession>A0A3M7QCC9</accession>
<reference evidence="1 2" key="1">
    <citation type="journal article" date="2018" name="Sci. Rep.">
        <title>Genomic signatures of local adaptation to the degree of environmental predictability in rotifers.</title>
        <authorList>
            <person name="Franch-Gras L."/>
            <person name="Hahn C."/>
            <person name="Garcia-Roger E.M."/>
            <person name="Carmona M.J."/>
            <person name="Serra M."/>
            <person name="Gomez A."/>
        </authorList>
    </citation>
    <scope>NUCLEOTIDE SEQUENCE [LARGE SCALE GENOMIC DNA]</scope>
    <source>
        <strain evidence="1">HYR1</strain>
    </source>
</reference>
<dbReference type="OrthoDB" id="10155428at2759"/>
<protein>
    <submittedName>
        <fullName evidence="1">Uncharacterized protein</fullName>
    </submittedName>
</protein>
<name>A0A3M7QCC9_BRAPC</name>
<proteinExistence type="predicted"/>
<organism evidence="1 2">
    <name type="scientific">Brachionus plicatilis</name>
    <name type="common">Marine rotifer</name>
    <name type="synonym">Brachionus muelleri</name>
    <dbReference type="NCBI Taxonomy" id="10195"/>
    <lineage>
        <taxon>Eukaryota</taxon>
        <taxon>Metazoa</taxon>
        <taxon>Spiralia</taxon>
        <taxon>Gnathifera</taxon>
        <taxon>Rotifera</taxon>
        <taxon>Eurotatoria</taxon>
        <taxon>Monogononta</taxon>
        <taxon>Pseudotrocha</taxon>
        <taxon>Ploima</taxon>
        <taxon>Brachionidae</taxon>
        <taxon>Brachionus</taxon>
    </lineage>
</organism>
<comment type="caution">
    <text evidence="1">The sequence shown here is derived from an EMBL/GenBank/DDBJ whole genome shotgun (WGS) entry which is preliminary data.</text>
</comment>
<gene>
    <name evidence="1" type="ORF">BpHYR1_042209</name>
</gene>
<keyword evidence="2" id="KW-1185">Reference proteome</keyword>